<evidence type="ECO:0000256" key="4">
    <source>
        <dbReference type="RuleBase" id="RU004262"/>
    </source>
</evidence>
<dbReference type="GO" id="GO:0016042">
    <property type="term" value="P:lipid catabolic process"/>
    <property type="evidence" value="ECO:0007669"/>
    <property type="project" value="TreeGrafter"/>
</dbReference>
<dbReference type="Gene3D" id="3.40.50.1820">
    <property type="entry name" value="alpha/beta hydrolase"/>
    <property type="match status" value="2"/>
</dbReference>
<dbReference type="Pfam" id="PF00151">
    <property type="entry name" value="Lipase"/>
    <property type="match status" value="2"/>
</dbReference>
<keyword evidence="7" id="KW-1185">Reference proteome</keyword>
<proteinExistence type="inferred from homology"/>
<evidence type="ECO:0000256" key="5">
    <source>
        <dbReference type="SAM" id="MobiDB-lite"/>
    </source>
</evidence>
<dbReference type="SUPFAM" id="SSF53474">
    <property type="entry name" value="alpha/beta-Hydrolases"/>
    <property type="match status" value="2"/>
</dbReference>
<feature type="domain" description="Lipase" evidence="6">
    <location>
        <begin position="374"/>
        <end position="650"/>
    </location>
</feature>
<dbReference type="InterPro" id="IPR013818">
    <property type="entry name" value="Lipase"/>
</dbReference>
<protein>
    <submittedName>
        <fullName evidence="8">Uncharacterized protein LOC117564963</fullName>
    </submittedName>
</protein>
<reference evidence="8" key="1">
    <citation type="submission" date="2025-08" db="UniProtKB">
        <authorList>
            <consortium name="RefSeq"/>
        </authorList>
    </citation>
    <scope>IDENTIFICATION</scope>
    <source>
        <strain evidence="8">15112-1751.03</strain>
        <tissue evidence="8">Whole Adult</tissue>
    </source>
</reference>
<feature type="compositionally biased region" description="Acidic residues" evidence="5">
    <location>
        <begin position="661"/>
        <end position="673"/>
    </location>
</feature>
<evidence type="ECO:0000256" key="3">
    <source>
        <dbReference type="ARBA" id="ARBA00022525"/>
    </source>
</evidence>
<feature type="non-terminal residue" evidence="8">
    <location>
        <position position="1"/>
    </location>
</feature>
<dbReference type="PRINTS" id="PR00821">
    <property type="entry name" value="TAGLIPASE"/>
</dbReference>
<evidence type="ECO:0000313" key="8">
    <source>
        <dbReference type="RefSeq" id="XP_051858698.1"/>
    </source>
</evidence>
<dbReference type="InterPro" id="IPR029058">
    <property type="entry name" value="AB_hydrolase_fold"/>
</dbReference>
<dbReference type="PANTHER" id="PTHR11610:SF177">
    <property type="entry name" value="IP13478P-RELATED"/>
    <property type="match status" value="1"/>
</dbReference>
<keyword evidence="3" id="KW-0964">Secreted</keyword>
<dbReference type="FunFam" id="3.40.50.1820:FF:000076">
    <property type="entry name" value="phospholipase A1"/>
    <property type="match status" value="2"/>
</dbReference>
<dbReference type="GeneID" id="117564963"/>
<dbReference type="OrthoDB" id="8183961at2759"/>
<dbReference type="AlphaFoldDB" id="A0A9C6T2W5"/>
<dbReference type="Proteomes" id="UP000515160">
    <property type="component" value="Chromosome 2L"/>
</dbReference>
<dbReference type="InterPro" id="IPR002334">
    <property type="entry name" value="Allerg_PlipaseA1"/>
</dbReference>
<name>A0A9C6T2W5_DROAB</name>
<dbReference type="PRINTS" id="PR00825">
    <property type="entry name" value="DOLALLERGEN"/>
</dbReference>
<dbReference type="InterPro" id="IPR000734">
    <property type="entry name" value="TAG_lipase"/>
</dbReference>
<evidence type="ECO:0000259" key="6">
    <source>
        <dbReference type="Pfam" id="PF00151"/>
    </source>
</evidence>
<dbReference type="PANTHER" id="PTHR11610">
    <property type="entry name" value="LIPASE"/>
    <property type="match status" value="1"/>
</dbReference>
<comment type="subcellular location">
    <subcellularLocation>
        <location evidence="1">Secreted</location>
    </subcellularLocation>
</comment>
<dbReference type="CDD" id="cd00707">
    <property type="entry name" value="Pancreat_lipase_like"/>
    <property type="match status" value="2"/>
</dbReference>
<organism evidence="7 8">
    <name type="scientific">Drosophila albomicans</name>
    <name type="common">Fruit fly</name>
    <dbReference type="NCBI Taxonomy" id="7291"/>
    <lineage>
        <taxon>Eukaryota</taxon>
        <taxon>Metazoa</taxon>
        <taxon>Ecdysozoa</taxon>
        <taxon>Arthropoda</taxon>
        <taxon>Hexapoda</taxon>
        <taxon>Insecta</taxon>
        <taxon>Pterygota</taxon>
        <taxon>Neoptera</taxon>
        <taxon>Endopterygota</taxon>
        <taxon>Diptera</taxon>
        <taxon>Brachycera</taxon>
        <taxon>Muscomorpha</taxon>
        <taxon>Ephydroidea</taxon>
        <taxon>Drosophilidae</taxon>
        <taxon>Drosophila</taxon>
    </lineage>
</organism>
<feature type="region of interest" description="Disordered" evidence="5">
    <location>
        <begin position="652"/>
        <end position="674"/>
    </location>
</feature>
<gene>
    <name evidence="8" type="primary">LOC117564963</name>
</gene>
<dbReference type="RefSeq" id="XP_051858698.1">
    <property type="nucleotide sequence ID" value="XM_052002738.1"/>
</dbReference>
<dbReference type="GO" id="GO:0017171">
    <property type="term" value="F:serine hydrolase activity"/>
    <property type="evidence" value="ECO:0007669"/>
    <property type="project" value="TreeGrafter"/>
</dbReference>
<comment type="similarity">
    <text evidence="2 4">Belongs to the AB hydrolase superfamily. Lipase family.</text>
</comment>
<accession>A0A9C6T2W5</accession>
<evidence type="ECO:0000256" key="1">
    <source>
        <dbReference type="ARBA" id="ARBA00004613"/>
    </source>
</evidence>
<dbReference type="GO" id="GO:0016298">
    <property type="term" value="F:lipase activity"/>
    <property type="evidence" value="ECO:0007669"/>
    <property type="project" value="InterPro"/>
</dbReference>
<sequence>LIRILAAIGFPSGEAIIGRHRCIFVKNHNCPNKNVNFWLYSKTTRDAPVKLDPLKLNPKDFNPPRPLKILLHGFTGSRDSAPNDYIRPVLLNNEDVYVISVDYASLVNSPCYITSVRNLPLFSKCLAQLINNLVKQGLVQHDQIHIIGFSLGAHVAGQTANYVQPKLKRITGLDPAFPLISKEKQKRLDTSDADFVDVIHTDRFFGMGDPVGHVDFYPNYGSHQPGCKKEEPWTPRSCSHNRAARYYGESINSTLGFWGRRCTSRRVYVKRRCPKNSPQALMGYHATKKLEGSFFLVTDSKAPFALGKDKQADSTTNEEDFEDDYDPKWDEIYPELDSNDVEIIEECLIRILAAVGFPSGEAIIGPHRCIVVKNHNCPNQNVKFWLYSKTTRDAPVKLDPLKLNPKDFNPPRPLKILLHGFTGNSDSAPNNYIRPALLNNEDVYVISVDYARLVNAPCYITSIRNLPLVSKCLAQLINNLVKQGLVQHDQIHIIGFSLGAHVAGQTANHVQRKLKRITGLDPAKPFINGNSYKRLDITDADFVDVIHTDRILGLGEPVGHVDFYPNYGSHQPGCRKENPLTPQVCNHDRAPRYYGESINSTLGFWGSRCTRKEYAKRRCPKNSPQVLMGYHATKKLEGSFFPVTDSKAPFALGKDKQADSTTDEEDFDSEFDLESMPTEFKDDYEICPELDSNEVEIKEEQN</sequence>
<feature type="domain" description="Lipase" evidence="6">
    <location>
        <begin position="27"/>
        <end position="304"/>
    </location>
</feature>
<evidence type="ECO:0000256" key="2">
    <source>
        <dbReference type="ARBA" id="ARBA00010701"/>
    </source>
</evidence>
<evidence type="ECO:0000313" key="7">
    <source>
        <dbReference type="Proteomes" id="UP000515160"/>
    </source>
</evidence>
<dbReference type="GO" id="GO:0005615">
    <property type="term" value="C:extracellular space"/>
    <property type="evidence" value="ECO:0007669"/>
    <property type="project" value="TreeGrafter"/>
</dbReference>
<dbReference type="InterPro" id="IPR033906">
    <property type="entry name" value="Lipase_N"/>
</dbReference>